<sequence>MITVFTLLLGHLVLMVGLRIFFGMYGSDSKSMRAFLVSGKFKALVVFYFVFISCATVLPMVF</sequence>
<evidence type="ECO:0000313" key="1">
    <source>
        <dbReference type="EMBL" id="QGO06034.1"/>
    </source>
</evidence>
<dbReference type="Proteomes" id="UP000422232">
    <property type="component" value="Chromosome"/>
</dbReference>
<name>A0A9Q5VDT7_PISSA</name>
<keyword evidence="2" id="KW-1185">Reference proteome</keyword>
<reference evidence="1 2" key="1">
    <citation type="submission" date="2019-04" db="EMBL/GenBank/DDBJ databases">
        <title>Complete genome sequencing of Piscirickettsia salmonis strain Psal-009.</title>
        <authorList>
            <person name="Schober I."/>
            <person name="Bunk B."/>
            <person name="Sproer C."/>
            <person name="Carril G.P."/>
            <person name="Riedel T."/>
            <person name="Flores-Herrera P.A."/>
            <person name="Nourdin-Galindo G."/>
            <person name="Marshall S.H."/>
            <person name="Overmann J."/>
        </authorList>
    </citation>
    <scope>NUCLEOTIDE SEQUENCE [LARGE SCALE GENOMIC DNA]</scope>
    <source>
        <strain evidence="1 2">Psal-009</strain>
    </source>
</reference>
<evidence type="ECO:0000313" key="2">
    <source>
        <dbReference type="Proteomes" id="UP000422232"/>
    </source>
</evidence>
<dbReference type="AlphaFoldDB" id="A0A9Q5VDT7"/>
<dbReference type="EMBL" id="CP038908">
    <property type="protein sequence ID" value="QGO06034.1"/>
    <property type="molecule type" value="Genomic_DNA"/>
</dbReference>
<protein>
    <submittedName>
        <fullName evidence="1">Uncharacterized protein</fullName>
    </submittedName>
</protein>
<proteinExistence type="predicted"/>
<gene>
    <name evidence="1" type="ORF">Psal009_01936</name>
</gene>
<organism evidence="1 2">
    <name type="scientific">Piscirickettsia salmonis</name>
    <dbReference type="NCBI Taxonomy" id="1238"/>
    <lineage>
        <taxon>Bacteria</taxon>
        <taxon>Pseudomonadati</taxon>
        <taxon>Pseudomonadota</taxon>
        <taxon>Gammaproteobacteria</taxon>
        <taxon>Thiotrichales</taxon>
        <taxon>Piscirickettsiaceae</taxon>
        <taxon>Piscirickettsia</taxon>
    </lineage>
</organism>
<dbReference type="RefSeq" id="WP_016211334.1">
    <property type="nucleotide sequence ID" value="NZ_CP012413.1"/>
</dbReference>
<accession>A0A9Q5VDT7</accession>
<dbReference type="GeneID" id="66741107"/>